<dbReference type="InterPro" id="IPR042534">
    <property type="entry name" value="SAP18_sf"/>
</dbReference>
<dbReference type="InParanoid" id="E4ZS20"/>
<name>E4ZS20_LEPMJ</name>
<evidence type="ECO:0000256" key="5">
    <source>
        <dbReference type="SAM" id="MobiDB-lite"/>
    </source>
</evidence>
<keyword evidence="4" id="KW-0496">Mitochondrion</keyword>
<comment type="function">
    <text evidence="1">Involved in the partitioning of the mitochondrial organelle and mitochondrial DNA (mtDNA) inheritance.</text>
</comment>
<dbReference type="GO" id="GO:0007005">
    <property type="term" value="P:mitochondrion organization"/>
    <property type="evidence" value="ECO:0007669"/>
    <property type="project" value="InterPro"/>
</dbReference>
<dbReference type="Pfam" id="PF14881">
    <property type="entry name" value="Tubulin_3"/>
    <property type="match status" value="1"/>
</dbReference>
<dbReference type="Pfam" id="PF06487">
    <property type="entry name" value="SAP18"/>
    <property type="match status" value="1"/>
</dbReference>
<evidence type="ECO:0000313" key="9">
    <source>
        <dbReference type="Proteomes" id="UP000002668"/>
    </source>
</evidence>
<evidence type="ECO:0000259" key="6">
    <source>
        <dbReference type="Pfam" id="PF10644"/>
    </source>
</evidence>
<protein>
    <submittedName>
        <fullName evidence="8">Uncharacterized protein</fullName>
    </submittedName>
</protein>
<sequence>MATQAPAKIDRQTTTPFLLRLFFKQGAFHRLDEFDPTLPRLPTNVQIYTWQSCTLRELCKLLLSAVPSLLPQPYTGSRIAFRLIYPDIQGANRPGAPGRYISRDIGSVIIGARTGEEDVETDSTDASNVAKALKQLDGDPDKTLADAKFLIGDYVACAILPPLADGSVPAAPPPLSGPGRGPPPGSYGGRGRENGFGGRGDFGYDSVGVSPLESGDGARHRRIEMEDLAGGEAEVDEEIETVAVIGVTVVVDEEDGPALHPLLTSNWLKIMIPFLVHQLALPHSLAEHGARRNSTKDRHSKRQGDKHDLDGYDNEVQAKQEIHPDGDMREIVTLQFGRQSNYLGTHYWNTQESYFTYPPEEESPVDHDVSFRPGIAPDGSDTFTPRALIYDLKGAFGSMRKISALYEPEDDRSLIDQPGVWPSKPIVQRATQTIPQSEYQVHLDAGLPPPQLSASTVRYWSDYSRVYYHPKSIVQLSEFDVNDKLMPFENWEVGMELFEKFEREVDLVDRDLRPFAEECDGIQGLQIFTGVDDAWGGWASGWLERLRDEYGKLSIWTWGLGDQGANLAVPRERRLQQVANASRSLQILGDQSSLYIPISNSPAKIPNYLLMEATSAWHIAALQVAGLESMTISSRLRTSVGGRGTLQDLENTVNSTGKQRIAKFGISIANPDVLSAKVQQETAQAEKTGSMTSRRTSEDCGTLADFDMDVFTRDYRNINRTSKKEHIFGRAESCRGEWNVHEDNDHDPHDRFNPRPSVQRFIAPILFPLLDSFPASLFDVGNRHPAKLAVYAGLTTSTAVAEQIRAVEQIAKRLTGLEDKEALCNGLQVLAEEYDEGWDGDADSDDDY</sequence>
<organism evidence="9">
    <name type="scientific">Leptosphaeria maculans (strain JN3 / isolate v23.1.3 / race Av1-4-5-6-7-8)</name>
    <name type="common">Blackleg fungus</name>
    <name type="synonym">Phoma lingam</name>
    <dbReference type="NCBI Taxonomy" id="985895"/>
    <lineage>
        <taxon>Eukaryota</taxon>
        <taxon>Fungi</taxon>
        <taxon>Dikarya</taxon>
        <taxon>Ascomycota</taxon>
        <taxon>Pezizomycotina</taxon>
        <taxon>Dothideomycetes</taxon>
        <taxon>Pleosporomycetidae</taxon>
        <taxon>Pleosporales</taxon>
        <taxon>Pleosporineae</taxon>
        <taxon>Leptosphaeriaceae</taxon>
        <taxon>Plenodomus</taxon>
        <taxon>Plenodomus lingam/Leptosphaeria maculans species complex</taxon>
    </lineage>
</organism>
<dbReference type="InterPro" id="IPR010516">
    <property type="entry name" value="SAP18"/>
</dbReference>
<feature type="region of interest" description="Disordered" evidence="5">
    <location>
        <begin position="287"/>
        <end position="312"/>
    </location>
</feature>
<dbReference type="OrthoDB" id="271881at2759"/>
<dbReference type="Proteomes" id="UP000002668">
    <property type="component" value="Genome"/>
</dbReference>
<dbReference type="eggNOG" id="KOG3391">
    <property type="taxonomic scope" value="Eukaryota"/>
</dbReference>
<evidence type="ECO:0000256" key="2">
    <source>
        <dbReference type="ARBA" id="ARBA00004173"/>
    </source>
</evidence>
<dbReference type="EMBL" id="FP929120">
    <property type="protein sequence ID" value="CBX94200.1"/>
    <property type="molecule type" value="Genomic_DNA"/>
</dbReference>
<comment type="similarity">
    <text evidence="3">Belongs to the misato family.</text>
</comment>
<dbReference type="SUPFAM" id="SSF52490">
    <property type="entry name" value="Tubulin nucleotide-binding domain-like"/>
    <property type="match status" value="1"/>
</dbReference>
<dbReference type="HOGENOM" id="CLU_336175_0_0_1"/>
<feature type="domain" description="DML1/Misato tubulin" evidence="7">
    <location>
        <begin position="449"/>
        <end position="636"/>
    </location>
</feature>
<dbReference type="InterPro" id="IPR036525">
    <property type="entry name" value="Tubulin/FtsZ_GTPase_sf"/>
</dbReference>
<dbReference type="eggNOG" id="KOG2530">
    <property type="taxonomic scope" value="Eukaryota"/>
</dbReference>
<dbReference type="STRING" id="985895.E4ZS20"/>
<dbReference type="AlphaFoldDB" id="E4ZS20"/>
<dbReference type="InterPro" id="IPR029209">
    <property type="entry name" value="DML1/Misato_tubulin"/>
</dbReference>
<proteinExistence type="inferred from homology"/>
<dbReference type="InterPro" id="IPR019605">
    <property type="entry name" value="Misato_II_tubulin-like"/>
</dbReference>
<evidence type="ECO:0000256" key="3">
    <source>
        <dbReference type="ARBA" id="ARBA00008507"/>
    </source>
</evidence>
<evidence type="ECO:0000256" key="1">
    <source>
        <dbReference type="ARBA" id="ARBA00003757"/>
    </source>
</evidence>
<dbReference type="GO" id="GO:0005739">
    <property type="term" value="C:mitochondrion"/>
    <property type="evidence" value="ECO:0007669"/>
    <property type="project" value="UniProtKB-SubCell"/>
</dbReference>
<evidence type="ECO:0000313" key="8">
    <source>
        <dbReference type="EMBL" id="CBX94200.1"/>
    </source>
</evidence>
<dbReference type="Gene3D" id="3.40.50.1440">
    <property type="entry name" value="Tubulin/FtsZ, GTPase domain"/>
    <property type="match status" value="1"/>
</dbReference>
<dbReference type="PANTHER" id="PTHR13391">
    <property type="entry name" value="MITOCHONDRIAL DISTRIBUTION REGULATOR MISATO"/>
    <property type="match status" value="1"/>
</dbReference>
<dbReference type="Pfam" id="PF10644">
    <property type="entry name" value="Misat_Tub_SegII"/>
    <property type="match status" value="1"/>
</dbReference>
<gene>
    <name evidence="8" type="ORF">LEMA_P123520.1</name>
</gene>
<dbReference type="Gene3D" id="3.10.20.550">
    <property type="entry name" value="ASAP complex, SAP18 subunit"/>
    <property type="match status" value="1"/>
</dbReference>
<feature type="region of interest" description="Disordered" evidence="5">
    <location>
        <begin position="169"/>
        <end position="219"/>
    </location>
</feature>
<feature type="domain" description="Misato Segment II tubulin-like" evidence="6">
    <location>
        <begin position="329"/>
        <end position="444"/>
    </location>
</feature>
<dbReference type="InterPro" id="IPR049942">
    <property type="entry name" value="DML1/Misato"/>
</dbReference>
<keyword evidence="9" id="KW-1185">Reference proteome</keyword>
<accession>E4ZS20</accession>
<dbReference type="VEuPathDB" id="FungiDB:LEMA_P123520.1"/>
<dbReference type="FunCoup" id="E4ZS20">
    <property type="interactions" value="57"/>
</dbReference>
<feature type="compositionally biased region" description="Pro residues" evidence="5">
    <location>
        <begin position="170"/>
        <end position="185"/>
    </location>
</feature>
<dbReference type="PANTHER" id="PTHR13391:SF0">
    <property type="entry name" value="PROTEIN MISATO HOMOLOG 1"/>
    <property type="match status" value="1"/>
</dbReference>
<reference evidence="9" key="1">
    <citation type="journal article" date="2011" name="Nat. Commun.">
        <title>Effector diversification within compartments of the Leptosphaeria maculans genome affected by Repeat-Induced Point mutations.</title>
        <authorList>
            <person name="Rouxel T."/>
            <person name="Grandaubert J."/>
            <person name="Hane J.K."/>
            <person name="Hoede C."/>
            <person name="van de Wouw A.P."/>
            <person name="Couloux A."/>
            <person name="Dominguez V."/>
            <person name="Anthouard V."/>
            <person name="Bally P."/>
            <person name="Bourras S."/>
            <person name="Cozijnsen A.J."/>
            <person name="Ciuffetti L.M."/>
            <person name="Degrave A."/>
            <person name="Dilmaghani A."/>
            <person name="Duret L."/>
            <person name="Fudal I."/>
            <person name="Goodwin S.B."/>
            <person name="Gout L."/>
            <person name="Glaser N."/>
            <person name="Linglin J."/>
            <person name="Kema G.H.J."/>
            <person name="Lapalu N."/>
            <person name="Lawrence C.B."/>
            <person name="May K."/>
            <person name="Meyer M."/>
            <person name="Ollivier B."/>
            <person name="Poulain J."/>
            <person name="Schoch C.L."/>
            <person name="Simon A."/>
            <person name="Spatafora J.W."/>
            <person name="Stachowiak A."/>
            <person name="Turgeon B.G."/>
            <person name="Tyler B.M."/>
            <person name="Vincent D."/>
            <person name="Weissenbach J."/>
            <person name="Amselem J."/>
            <person name="Quesneville H."/>
            <person name="Oliver R.P."/>
            <person name="Wincker P."/>
            <person name="Balesdent M.-H."/>
            <person name="Howlett B.J."/>
        </authorList>
    </citation>
    <scope>NUCLEOTIDE SEQUENCE [LARGE SCALE GENOMIC DNA]</scope>
    <source>
        <strain evidence="9">JN3 / isolate v23.1.3 / race Av1-4-5-6-7-8</strain>
    </source>
</reference>
<evidence type="ECO:0000259" key="7">
    <source>
        <dbReference type="Pfam" id="PF14881"/>
    </source>
</evidence>
<dbReference type="GeneID" id="13285381"/>
<evidence type="ECO:0000256" key="4">
    <source>
        <dbReference type="ARBA" id="ARBA00023128"/>
    </source>
</evidence>
<feature type="compositionally biased region" description="Gly residues" evidence="5">
    <location>
        <begin position="186"/>
        <end position="201"/>
    </location>
</feature>
<comment type="subcellular location">
    <subcellularLocation>
        <location evidence="2">Mitochondrion</location>
    </subcellularLocation>
</comment>